<dbReference type="EMBL" id="AP022620">
    <property type="protein sequence ID" value="BBZ79798.1"/>
    <property type="molecule type" value="Genomic_DNA"/>
</dbReference>
<name>A0A6N4WGY8_9MYCO</name>
<dbReference type="KEGG" id="many:MANY_51350"/>
<feature type="transmembrane region" description="Helical" evidence="1">
    <location>
        <begin position="27"/>
        <end position="47"/>
    </location>
</feature>
<accession>A0A6N4WGY8</accession>
<feature type="transmembrane region" description="Helical" evidence="1">
    <location>
        <begin position="53"/>
        <end position="71"/>
    </location>
</feature>
<dbReference type="Proteomes" id="UP000467249">
    <property type="component" value="Chromosome"/>
</dbReference>
<gene>
    <name evidence="2" type="ORF">MANY_51350</name>
</gene>
<keyword evidence="1" id="KW-1133">Transmembrane helix</keyword>
<keyword evidence="3" id="KW-1185">Reference proteome</keyword>
<dbReference type="RefSeq" id="WP_163807128.1">
    <property type="nucleotide sequence ID" value="NZ_AP022620.1"/>
</dbReference>
<protein>
    <recommendedName>
        <fullName evidence="4">DUF3017 domain-containing protein</fullName>
    </recommendedName>
</protein>
<proteinExistence type="predicted"/>
<evidence type="ECO:0008006" key="4">
    <source>
        <dbReference type="Google" id="ProtNLM"/>
    </source>
</evidence>
<keyword evidence="1" id="KW-0472">Membrane</keyword>
<dbReference type="Pfam" id="PF11222">
    <property type="entry name" value="DUF3017"/>
    <property type="match status" value="1"/>
</dbReference>
<feature type="transmembrane region" description="Helical" evidence="1">
    <location>
        <begin position="83"/>
        <end position="103"/>
    </location>
</feature>
<reference evidence="2 3" key="1">
    <citation type="journal article" date="2019" name="Emerg. Microbes Infect.">
        <title>Comprehensive subspecies identification of 175 nontuberculous mycobacteria species based on 7547 genomic profiles.</title>
        <authorList>
            <person name="Matsumoto Y."/>
            <person name="Kinjo T."/>
            <person name="Motooka D."/>
            <person name="Nabeya D."/>
            <person name="Jung N."/>
            <person name="Uechi K."/>
            <person name="Horii T."/>
            <person name="Iida T."/>
            <person name="Fujita J."/>
            <person name="Nakamura S."/>
        </authorList>
    </citation>
    <scope>NUCLEOTIDE SEQUENCE [LARGE SCALE GENOMIC DNA]</scope>
    <source>
        <strain evidence="2 3">JCM 30275</strain>
    </source>
</reference>
<dbReference type="AlphaFoldDB" id="A0A6N4WGY8"/>
<keyword evidence="1" id="KW-0812">Transmembrane</keyword>
<dbReference type="InterPro" id="IPR021385">
    <property type="entry name" value="DUF3017"/>
</dbReference>
<evidence type="ECO:0000313" key="3">
    <source>
        <dbReference type="Proteomes" id="UP000467249"/>
    </source>
</evidence>
<evidence type="ECO:0000313" key="2">
    <source>
        <dbReference type="EMBL" id="BBZ79798.1"/>
    </source>
</evidence>
<organism evidence="2 3">
    <name type="scientific">Mycolicibacterium anyangense</name>
    <dbReference type="NCBI Taxonomy" id="1431246"/>
    <lineage>
        <taxon>Bacteria</taxon>
        <taxon>Bacillati</taxon>
        <taxon>Actinomycetota</taxon>
        <taxon>Actinomycetes</taxon>
        <taxon>Mycobacteriales</taxon>
        <taxon>Mycobacteriaceae</taxon>
        <taxon>Mycolicibacterium</taxon>
    </lineage>
</organism>
<evidence type="ECO:0000256" key="1">
    <source>
        <dbReference type="SAM" id="Phobius"/>
    </source>
</evidence>
<sequence>MTTRAKRRLPTRDEAVAFTRRVVRSQWPILSVFAVFLLAFVLVAAGFWRRGSLLIGIAVGVAAALRLVLSEDRAGLLAVRSRSLDFATMTTLSVIMIYVASTIDPLGTS</sequence>